<sequence>MSGTDLYSVELQRLIEDLRQLQELPGSPLTGNIQNAFQIFRYVNLLEVLDDRPITNGGPLLDILTPPPEEQRTLRCIEEFLHEFLSLCDTPSLPTYGIQEEAHDLCLGRLIRYGFLPEGSVFLSDDSSYDVDHCGFEVNCFLARWLQQWRAGDGENFNTQEPVGGDFLAFEREDEEDSEVAVSDEDSFDDSHGPWVDPEATADELFFLRSRDDCCDIHEDEYPNVDSDPRLHFDDEIDFAFQRHSETHSDSEDNTLEGRLWWDYGSEYSD</sequence>
<evidence type="ECO:0000256" key="1">
    <source>
        <dbReference type="SAM" id="MobiDB-lite"/>
    </source>
</evidence>
<proteinExistence type="predicted"/>
<gene>
    <name evidence="2" type="ORF">HYFRA_00013790</name>
</gene>
<comment type="caution">
    <text evidence="2">The sequence shown here is derived from an EMBL/GenBank/DDBJ whole genome shotgun (WGS) entry which is preliminary data.</text>
</comment>
<dbReference type="AlphaFoldDB" id="A0A9N9L925"/>
<dbReference type="EMBL" id="CAJVRL010000106">
    <property type="protein sequence ID" value="CAG8961329.1"/>
    <property type="molecule type" value="Genomic_DNA"/>
</dbReference>
<keyword evidence="3" id="KW-1185">Reference proteome</keyword>
<organism evidence="2 3">
    <name type="scientific">Hymenoscyphus fraxineus</name>
    <dbReference type="NCBI Taxonomy" id="746836"/>
    <lineage>
        <taxon>Eukaryota</taxon>
        <taxon>Fungi</taxon>
        <taxon>Dikarya</taxon>
        <taxon>Ascomycota</taxon>
        <taxon>Pezizomycotina</taxon>
        <taxon>Leotiomycetes</taxon>
        <taxon>Helotiales</taxon>
        <taxon>Helotiaceae</taxon>
        <taxon>Hymenoscyphus</taxon>
    </lineage>
</organism>
<reference evidence="2" key="1">
    <citation type="submission" date="2021-07" db="EMBL/GenBank/DDBJ databases">
        <authorList>
            <person name="Durling M."/>
        </authorList>
    </citation>
    <scope>NUCLEOTIDE SEQUENCE</scope>
</reference>
<evidence type="ECO:0000313" key="3">
    <source>
        <dbReference type="Proteomes" id="UP000696280"/>
    </source>
</evidence>
<evidence type="ECO:0000313" key="2">
    <source>
        <dbReference type="EMBL" id="CAG8961329.1"/>
    </source>
</evidence>
<feature type="region of interest" description="Disordered" evidence="1">
    <location>
        <begin position="175"/>
        <end position="195"/>
    </location>
</feature>
<dbReference type="Proteomes" id="UP000696280">
    <property type="component" value="Unassembled WGS sequence"/>
</dbReference>
<feature type="compositionally biased region" description="Acidic residues" evidence="1">
    <location>
        <begin position="175"/>
        <end position="188"/>
    </location>
</feature>
<protein>
    <submittedName>
        <fullName evidence="2">Uncharacterized protein</fullName>
    </submittedName>
</protein>
<name>A0A9N9L925_9HELO</name>
<accession>A0A9N9L925</accession>